<evidence type="ECO:0000256" key="1">
    <source>
        <dbReference type="ARBA" id="ARBA00006849"/>
    </source>
</evidence>
<dbReference type="Gene3D" id="3.30.365.10">
    <property type="entry name" value="Aldehyde oxidase/xanthine dehydrogenase, molybdopterin binding domain"/>
    <property type="match status" value="5"/>
</dbReference>
<dbReference type="EMBL" id="WAIE01000001">
    <property type="protein sequence ID" value="KAB1443131.1"/>
    <property type="molecule type" value="Genomic_DNA"/>
</dbReference>
<sequence length="853" mass="92156">MIRLTLNGQPAEYHGDPETSLLSWLRNDMNVTSVKDGCSGQAACGACLVEVDGKAALSCSTPMRKLENAQVVTLDGFPEKLRRTLGRAFVAKGAVQCGFCTPGFLTRTKILLDSNPDPTREQVTKAVRPHLCRCTGYVKIVDAVLEAAAALREDREIEFESAPGIGVSSPKYMAVERALGQKPFVDDLRLDNMVHGALRFSDHPRARILSMDLSRAEKAPGVIRIFTAGDIPGNRNVGLLILDWPLMAAVGETTRCIGDVLAGVVAETEAQARAAVALIDVEYEVLEPLTDMREAENSPIRIHEDGNLLINKQVKRGRDIRTVLDESAYTAKGSFETQAIDHGFLETECCVAEPTERGVRTYSQSQGPYRERHEIAGMLGLPEQDVEVVLVDCGGAFGGKEDMTAQGHAALFSYHLQRPVKVKLSRPESMRMHPKRHPAIMEYEIGCDESGMLTGLYARILGDTGAYASVGGPVMARAATHASGAYHFTDVDIEARAVYTNNIPCGAMRGFGVNQVTFAVEGLVDELCAKGGFDRWQFRFDNALDEGRMVATGQVLGKGVGLRQCLESVRREFEASEHAGLACAIKNCGMGNGLVEESRTFLEINGDGSITLDHGWTEMGQGVHTIAMQVLREAAGLDASVVIHPRVTTASEAIGGPTTASRGTLMLGRAVIEAAKGLREDLKNASLRELAGNRYEGEFICDYTDAEGEPGKIISHISYGFAVNLALLDDAGRLERVIAAHDAGRIMNPKLFQGQIEGGVAMGVGYALYESVPQEKGRLTSEKYMRLGIPKIHKLPKIEVIGVESNDPEGPYGAKGVGEIGCIATAPAIANAFSHYDGRRRCTLPLEQPKTKS</sequence>
<evidence type="ECO:0000313" key="3">
    <source>
        <dbReference type="EMBL" id="KAB1443131.1"/>
    </source>
</evidence>
<dbReference type="OrthoDB" id="9775084at2"/>
<dbReference type="EC" id="1.17.1.4" evidence="3"/>
<dbReference type="InterPro" id="IPR016208">
    <property type="entry name" value="Ald_Oxase/xanthine_DH-like"/>
</dbReference>
<dbReference type="Pfam" id="PF00111">
    <property type="entry name" value="Fer2"/>
    <property type="match status" value="1"/>
</dbReference>
<gene>
    <name evidence="3" type="primary">xdh</name>
    <name evidence="3" type="ORF">F8A88_02375</name>
</gene>
<dbReference type="Pfam" id="PF02738">
    <property type="entry name" value="MoCoBD_1"/>
    <property type="match status" value="1"/>
</dbReference>
<dbReference type="PANTHER" id="PTHR11908:SF157">
    <property type="entry name" value="XANTHINE DEHYDROGENASE SUBUNIT D-RELATED"/>
    <property type="match status" value="1"/>
</dbReference>
<dbReference type="Gene3D" id="3.10.20.30">
    <property type="match status" value="1"/>
</dbReference>
<keyword evidence="4" id="KW-1185">Reference proteome</keyword>
<dbReference type="NCBIfam" id="TIGR03311">
    <property type="entry name" value="Se_dep_XDH"/>
    <property type="match status" value="1"/>
</dbReference>
<dbReference type="InterPro" id="IPR008274">
    <property type="entry name" value="AldOxase/xan_DH_MoCoBD1"/>
</dbReference>
<dbReference type="PROSITE" id="PS51085">
    <property type="entry name" value="2FE2S_FER_2"/>
    <property type="match status" value="1"/>
</dbReference>
<dbReference type="InterPro" id="IPR000674">
    <property type="entry name" value="Ald_Oxase/Xan_DH_a/b"/>
</dbReference>
<dbReference type="PANTHER" id="PTHR11908">
    <property type="entry name" value="XANTHINE DEHYDROGENASE"/>
    <property type="match status" value="1"/>
</dbReference>
<dbReference type="SUPFAM" id="SSF47741">
    <property type="entry name" value="CO dehydrogenase ISP C-domain like"/>
    <property type="match status" value="1"/>
</dbReference>
<dbReference type="InterPro" id="IPR036856">
    <property type="entry name" value="Ald_Oxase/Xan_DH_a/b_sf"/>
</dbReference>
<dbReference type="RefSeq" id="WP_151149463.1">
    <property type="nucleotide sequence ID" value="NZ_WAIE01000001.1"/>
</dbReference>
<dbReference type="InterPro" id="IPR037165">
    <property type="entry name" value="AldOxase/xan_DH_Mopterin-bd_sf"/>
</dbReference>
<dbReference type="InterPro" id="IPR036010">
    <property type="entry name" value="2Fe-2S_ferredoxin-like_sf"/>
</dbReference>
<comment type="similarity">
    <text evidence="1">Belongs to the xanthine dehydrogenase family.</text>
</comment>
<dbReference type="InterPro" id="IPR017697">
    <property type="entry name" value="Xdh"/>
</dbReference>
<comment type="caution">
    <text evidence="3">The sequence shown here is derived from an EMBL/GenBank/DDBJ whole genome shotgun (WGS) entry which is preliminary data.</text>
</comment>
<dbReference type="SUPFAM" id="SSF54292">
    <property type="entry name" value="2Fe-2S ferredoxin-like"/>
    <property type="match status" value="1"/>
</dbReference>
<dbReference type="GO" id="GO:0051536">
    <property type="term" value="F:iron-sulfur cluster binding"/>
    <property type="evidence" value="ECO:0007669"/>
    <property type="project" value="InterPro"/>
</dbReference>
<dbReference type="Gene3D" id="3.90.1170.50">
    <property type="entry name" value="Aldehyde oxidase/xanthine dehydrogenase, a/b hammerhead"/>
    <property type="match status" value="1"/>
</dbReference>
<dbReference type="AlphaFoldDB" id="A0A6N6N5W7"/>
<dbReference type="SUPFAM" id="SSF56003">
    <property type="entry name" value="Molybdenum cofactor-binding domain"/>
    <property type="match status" value="1"/>
</dbReference>
<evidence type="ECO:0000259" key="2">
    <source>
        <dbReference type="PROSITE" id="PS51085"/>
    </source>
</evidence>
<dbReference type="Gene3D" id="1.10.150.120">
    <property type="entry name" value="[2Fe-2S]-binding domain"/>
    <property type="match status" value="1"/>
</dbReference>
<dbReference type="Pfam" id="PF20256">
    <property type="entry name" value="MoCoBD_2"/>
    <property type="match status" value="2"/>
</dbReference>
<dbReference type="InterPro" id="IPR002888">
    <property type="entry name" value="2Fe-2S-bd"/>
</dbReference>
<protein>
    <submittedName>
        <fullName evidence="3">Selenium-dependent xanthine dehydrogenase</fullName>
        <ecNumber evidence="3">1.17.1.4</ecNumber>
    </submittedName>
</protein>
<organism evidence="3 4">
    <name type="scientific">Pseudodesulfovibrio senegalensis</name>
    <dbReference type="NCBI Taxonomy" id="1721087"/>
    <lineage>
        <taxon>Bacteria</taxon>
        <taxon>Pseudomonadati</taxon>
        <taxon>Thermodesulfobacteriota</taxon>
        <taxon>Desulfovibrionia</taxon>
        <taxon>Desulfovibrionales</taxon>
        <taxon>Desulfovibrionaceae</taxon>
    </lineage>
</organism>
<keyword evidence="3" id="KW-0560">Oxidoreductase</keyword>
<dbReference type="GO" id="GO:0004854">
    <property type="term" value="F:xanthine dehydrogenase activity"/>
    <property type="evidence" value="ECO:0007669"/>
    <property type="project" value="UniProtKB-EC"/>
</dbReference>
<feature type="domain" description="2Fe-2S ferredoxin-type" evidence="2">
    <location>
        <begin position="1"/>
        <end position="77"/>
    </location>
</feature>
<dbReference type="Pfam" id="PF01799">
    <property type="entry name" value="Fer2_2"/>
    <property type="match status" value="1"/>
</dbReference>
<dbReference type="SUPFAM" id="SSF54665">
    <property type="entry name" value="CO dehydrogenase molybdoprotein N-domain-like"/>
    <property type="match status" value="1"/>
</dbReference>
<evidence type="ECO:0000313" key="4">
    <source>
        <dbReference type="Proteomes" id="UP000438699"/>
    </source>
</evidence>
<dbReference type="InterPro" id="IPR036884">
    <property type="entry name" value="2Fe-2S-bd_dom_sf"/>
</dbReference>
<name>A0A6N6N5W7_9BACT</name>
<dbReference type="InterPro" id="IPR012675">
    <property type="entry name" value="Beta-grasp_dom_sf"/>
</dbReference>
<dbReference type="Pfam" id="PF01315">
    <property type="entry name" value="Ald_Xan_dh_C"/>
    <property type="match status" value="1"/>
</dbReference>
<reference evidence="3 4" key="1">
    <citation type="journal article" date="2017" name="Int. J. Syst. Evol. Microbiol.">
        <title>Desulfovibrio senegalensis sp. nov., a mesophilic sulfate reducer isolated from marine sediment.</title>
        <authorList>
            <person name="Thioye A."/>
            <person name="Gam Z.B.A."/>
            <person name="Mbengue M."/>
            <person name="Cayol J.L."/>
            <person name="Joseph-Bartoli M."/>
            <person name="Toure-Kane C."/>
            <person name="Labat M."/>
        </authorList>
    </citation>
    <scope>NUCLEOTIDE SEQUENCE [LARGE SCALE GENOMIC DNA]</scope>
    <source>
        <strain evidence="3 4">DSM 101509</strain>
    </source>
</reference>
<dbReference type="InterPro" id="IPR001041">
    <property type="entry name" value="2Fe-2S_ferredoxin-type"/>
</dbReference>
<dbReference type="GO" id="GO:0005506">
    <property type="term" value="F:iron ion binding"/>
    <property type="evidence" value="ECO:0007669"/>
    <property type="project" value="InterPro"/>
</dbReference>
<dbReference type="InterPro" id="IPR046867">
    <property type="entry name" value="AldOxase/xan_DH_MoCoBD2"/>
</dbReference>
<dbReference type="SMART" id="SM01008">
    <property type="entry name" value="Ald_Xan_dh_C"/>
    <property type="match status" value="1"/>
</dbReference>
<proteinExistence type="inferred from homology"/>
<accession>A0A6N6N5W7</accession>
<dbReference type="Proteomes" id="UP000438699">
    <property type="component" value="Unassembled WGS sequence"/>
</dbReference>